<name>A0ABD1YNK9_9MARC</name>
<reference evidence="2 3" key="1">
    <citation type="submission" date="2024-09" db="EMBL/GenBank/DDBJ databases">
        <title>Chromosome-scale assembly of Riccia fluitans.</title>
        <authorList>
            <person name="Paukszto L."/>
            <person name="Sawicki J."/>
            <person name="Karawczyk K."/>
            <person name="Piernik-Szablinska J."/>
            <person name="Szczecinska M."/>
            <person name="Mazdziarz M."/>
        </authorList>
    </citation>
    <scope>NUCLEOTIDE SEQUENCE [LARGE SCALE GENOMIC DNA]</scope>
    <source>
        <strain evidence="2">Rf_01</strain>
        <tissue evidence="2">Aerial parts of the thallus</tissue>
    </source>
</reference>
<organism evidence="2 3">
    <name type="scientific">Riccia fluitans</name>
    <dbReference type="NCBI Taxonomy" id="41844"/>
    <lineage>
        <taxon>Eukaryota</taxon>
        <taxon>Viridiplantae</taxon>
        <taxon>Streptophyta</taxon>
        <taxon>Embryophyta</taxon>
        <taxon>Marchantiophyta</taxon>
        <taxon>Marchantiopsida</taxon>
        <taxon>Marchantiidae</taxon>
        <taxon>Marchantiales</taxon>
        <taxon>Ricciaceae</taxon>
        <taxon>Riccia</taxon>
    </lineage>
</organism>
<dbReference type="Proteomes" id="UP001605036">
    <property type="component" value="Unassembled WGS sequence"/>
</dbReference>
<dbReference type="AlphaFoldDB" id="A0ABD1YNK9"/>
<proteinExistence type="predicted"/>
<feature type="compositionally biased region" description="Low complexity" evidence="1">
    <location>
        <begin position="25"/>
        <end position="42"/>
    </location>
</feature>
<evidence type="ECO:0000313" key="2">
    <source>
        <dbReference type="EMBL" id="KAL2632009.1"/>
    </source>
</evidence>
<accession>A0ABD1YNK9</accession>
<gene>
    <name evidence="2" type="ORF">R1flu_016695</name>
</gene>
<comment type="caution">
    <text evidence="2">The sequence shown here is derived from an EMBL/GenBank/DDBJ whole genome shotgun (WGS) entry which is preliminary data.</text>
</comment>
<sequence>MAPSQPPPCGQSGPATERPRAQSERPGALRPPAAALRMAANLKCPRGRFKSSRKERERERKRTIRGL</sequence>
<protein>
    <submittedName>
        <fullName evidence="2">Uncharacterized protein</fullName>
    </submittedName>
</protein>
<dbReference type="EMBL" id="JBHFFA010000004">
    <property type="protein sequence ID" value="KAL2632009.1"/>
    <property type="molecule type" value="Genomic_DNA"/>
</dbReference>
<evidence type="ECO:0000256" key="1">
    <source>
        <dbReference type="SAM" id="MobiDB-lite"/>
    </source>
</evidence>
<feature type="region of interest" description="Disordered" evidence="1">
    <location>
        <begin position="1"/>
        <end position="67"/>
    </location>
</feature>
<evidence type="ECO:0000313" key="3">
    <source>
        <dbReference type="Proteomes" id="UP001605036"/>
    </source>
</evidence>
<keyword evidence="3" id="KW-1185">Reference proteome</keyword>